<gene>
    <name evidence="1" type="ORF">LTS18_008248</name>
</gene>
<organism evidence="1 2">
    <name type="scientific">Coniosporium uncinatum</name>
    <dbReference type="NCBI Taxonomy" id="93489"/>
    <lineage>
        <taxon>Eukaryota</taxon>
        <taxon>Fungi</taxon>
        <taxon>Dikarya</taxon>
        <taxon>Ascomycota</taxon>
        <taxon>Pezizomycotina</taxon>
        <taxon>Dothideomycetes</taxon>
        <taxon>Dothideomycetes incertae sedis</taxon>
        <taxon>Coniosporium</taxon>
    </lineage>
</organism>
<dbReference type="Proteomes" id="UP001186974">
    <property type="component" value="Unassembled WGS sequence"/>
</dbReference>
<feature type="non-terminal residue" evidence="1">
    <location>
        <position position="1"/>
    </location>
</feature>
<accession>A0ACC3D274</accession>
<comment type="caution">
    <text evidence="1">The sequence shown here is derived from an EMBL/GenBank/DDBJ whole genome shotgun (WGS) entry which is preliminary data.</text>
</comment>
<dbReference type="EMBL" id="JAWDJW010008467">
    <property type="protein sequence ID" value="KAK3060568.1"/>
    <property type="molecule type" value="Genomic_DNA"/>
</dbReference>
<keyword evidence="2" id="KW-1185">Reference proteome</keyword>
<reference evidence="1" key="1">
    <citation type="submission" date="2024-09" db="EMBL/GenBank/DDBJ databases">
        <title>Black Yeasts Isolated from many extreme environments.</title>
        <authorList>
            <person name="Coleine C."/>
            <person name="Stajich J.E."/>
            <person name="Selbmann L."/>
        </authorList>
    </citation>
    <scope>NUCLEOTIDE SEQUENCE</scope>
    <source>
        <strain evidence="1">CCFEE 5737</strain>
    </source>
</reference>
<proteinExistence type="predicted"/>
<evidence type="ECO:0000313" key="2">
    <source>
        <dbReference type="Proteomes" id="UP001186974"/>
    </source>
</evidence>
<name>A0ACC3D274_9PEZI</name>
<protein>
    <submittedName>
        <fullName evidence="1">Uncharacterized protein</fullName>
    </submittedName>
</protein>
<sequence length="464" mass="51701">ESYAKCELLSLTNPKFTYFPPRTNLGEVVGQTQIDRDAVEDKYFSAPRASAQPLPRPAAQQPQKPTVPASSTVAPKATASDKLTSSGDPPEAPATVRRTKSLATARTPAASKFADNKENETPSTTGSRGAKQKALSNLHDAAADIALYEKERKRKGGVEHGRSRSMNSADVDKMDVDKPKPSKRKRLSEEVEAEEGAESTASEIEEKPKGKRGKKDKLPPIKDRLIVTKYERWTENPKTETTDRNTLRNLGIHVTDNPFEATILCAPGVVRTRKFVCAFANAPRVVTPAFLDHCLEKKKAPDPDEGKFALKDPTSEQHYGFKLRDALDRAEQNKKRLLKGWQIFCTDGVVGGFDTFRDIVTANGGECMLYKGRNLTVSKESKRKFDEENADISENRGDGDEANTLYLISGPDTVKERGLWKGFRDMAVRAEMRARVVSTDWILHVALAQQVVWDERWERREGEK</sequence>
<evidence type="ECO:0000313" key="1">
    <source>
        <dbReference type="EMBL" id="KAK3060568.1"/>
    </source>
</evidence>